<proteinExistence type="predicted"/>
<protein>
    <recommendedName>
        <fullName evidence="2">CRIB domain-containing protein</fullName>
    </recommendedName>
</protein>
<gene>
    <name evidence="3" type="ORF">QR680_013246</name>
</gene>
<feature type="compositionally biased region" description="Basic and acidic residues" evidence="1">
    <location>
        <begin position="52"/>
        <end position="78"/>
    </location>
</feature>
<feature type="compositionally biased region" description="Basic and acidic residues" evidence="1">
    <location>
        <begin position="483"/>
        <end position="494"/>
    </location>
</feature>
<feature type="region of interest" description="Disordered" evidence="1">
    <location>
        <begin position="156"/>
        <end position="224"/>
    </location>
</feature>
<dbReference type="SMART" id="SM00285">
    <property type="entry name" value="PBD"/>
    <property type="match status" value="2"/>
</dbReference>
<feature type="compositionally biased region" description="Pro residues" evidence="1">
    <location>
        <begin position="182"/>
        <end position="203"/>
    </location>
</feature>
<dbReference type="AlphaFoldDB" id="A0AA39M1Z5"/>
<dbReference type="PANTHER" id="PTHR45691:SF6">
    <property type="entry name" value="PROTEIN DIAPHANOUS"/>
    <property type="match status" value="1"/>
</dbReference>
<dbReference type="GO" id="GO:0030041">
    <property type="term" value="P:actin filament polymerization"/>
    <property type="evidence" value="ECO:0007669"/>
    <property type="project" value="TreeGrafter"/>
</dbReference>
<feature type="region of interest" description="Disordered" evidence="1">
    <location>
        <begin position="321"/>
        <end position="366"/>
    </location>
</feature>
<feature type="region of interest" description="Disordered" evidence="1">
    <location>
        <begin position="253"/>
        <end position="297"/>
    </location>
</feature>
<feature type="domain" description="CRIB" evidence="2">
    <location>
        <begin position="50"/>
        <end position="85"/>
    </location>
</feature>
<keyword evidence="4" id="KW-1185">Reference proteome</keyword>
<evidence type="ECO:0000313" key="3">
    <source>
        <dbReference type="EMBL" id="KAK0417858.1"/>
    </source>
</evidence>
<feature type="domain" description="CRIB" evidence="2">
    <location>
        <begin position="9"/>
        <end position="42"/>
    </location>
</feature>
<dbReference type="InterPro" id="IPR051412">
    <property type="entry name" value="Formin_Homology_Diaphanous_sf"/>
</dbReference>
<evidence type="ECO:0000259" key="2">
    <source>
        <dbReference type="SMART" id="SM00285"/>
    </source>
</evidence>
<dbReference type="Proteomes" id="UP001175271">
    <property type="component" value="Unassembled WGS sequence"/>
</dbReference>
<name>A0AA39M1Z5_9BILA</name>
<sequence>MLKKRRPEISAPDNVQHLRHVDPVEPEYLQRQETPEVVKRRPKATKKPVISEPRDFRHIAHCDPRAPERSFELTESKSQKLGYPDDASPFTALGIDPATGIGSAASSQCPSPKPCPVCVNDAPVRFRRGPLPVDSEDVGESVPLPRKRASFNAFSTASTVATPGDAPIFDFEDVDDAVPEMLAPPPPPPPPPPSTPPASPIAPPRRNRPSRQSESPVPKTLPLEAALSSFPKGVLSPETPYEQPLKVRTLASALSESGTVRAGLSVSGRPQLRKEAHVPSGETNDAEGPTPQISESRTKIIGVPLFPVVNPGDTINQTSIENLIKERRRFKNRPPPPPPTTKPAFQPLHLEDDEEAQEKESVRSLTKTASIVSEEVQRKLASKQEGVAVYRIPSESSVVGEAAKIMSEARDLGRHQSLVIVNPGFGLDAPSRDDRSPSTPGYERLSPSAAPKESTTTVISVGTTDIDGAVQIPVNHSPLGRDSTAEGAKKEKVGPRKSVQRADAVDFESSSGYVNVVSVPSPPNSPPVVFRPAETLVDPVERLSLNCEVPVILQPPSPGWRPTPKPRRLVNTKHPLPQSLITALRYRPRDDRFVGAEKIVAMMTNLEMSAEEVRHLANAKPMQLAPDQLLFDNKNVRLPPSSVQKAPLKPFELSVAQLMTMKADPSNSKLARVFGHNESDEDTVVRL</sequence>
<reference evidence="3" key="1">
    <citation type="submission" date="2023-06" db="EMBL/GenBank/DDBJ databases">
        <title>Genomic analysis of the entomopathogenic nematode Steinernema hermaphroditum.</title>
        <authorList>
            <person name="Schwarz E.M."/>
            <person name="Heppert J.K."/>
            <person name="Baniya A."/>
            <person name="Schwartz H.T."/>
            <person name="Tan C.-H."/>
            <person name="Antoshechkin I."/>
            <person name="Sternberg P.W."/>
            <person name="Goodrich-Blair H."/>
            <person name="Dillman A.R."/>
        </authorList>
    </citation>
    <scope>NUCLEOTIDE SEQUENCE</scope>
    <source>
        <strain evidence="3">PS9179</strain>
        <tissue evidence="3">Whole animal</tissue>
    </source>
</reference>
<comment type="caution">
    <text evidence="3">The sequence shown here is derived from an EMBL/GenBank/DDBJ whole genome shotgun (WGS) entry which is preliminary data.</text>
</comment>
<dbReference type="PANTHER" id="PTHR45691">
    <property type="entry name" value="PROTEIN DIAPHANOUS"/>
    <property type="match status" value="1"/>
</dbReference>
<organism evidence="3 4">
    <name type="scientific">Steinernema hermaphroditum</name>
    <dbReference type="NCBI Taxonomy" id="289476"/>
    <lineage>
        <taxon>Eukaryota</taxon>
        <taxon>Metazoa</taxon>
        <taxon>Ecdysozoa</taxon>
        <taxon>Nematoda</taxon>
        <taxon>Chromadorea</taxon>
        <taxon>Rhabditida</taxon>
        <taxon>Tylenchina</taxon>
        <taxon>Panagrolaimomorpha</taxon>
        <taxon>Strongyloidoidea</taxon>
        <taxon>Steinernematidae</taxon>
        <taxon>Steinernema</taxon>
    </lineage>
</organism>
<evidence type="ECO:0000313" key="4">
    <source>
        <dbReference type="Proteomes" id="UP001175271"/>
    </source>
</evidence>
<feature type="region of interest" description="Disordered" evidence="1">
    <location>
        <begin position="474"/>
        <end position="500"/>
    </location>
</feature>
<accession>A0AA39M1Z5</accession>
<dbReference type="GO" id="GO:0005884">
    <property type="term" value="C:actin filament"/>
    <property type="evidence" value="ECO:0007669"/>
    <property type="project" value="TreeGrafter"/>
</dbReference>
<feature type="region of interest" description="Disordered" evidence="1">
    <location>
        <begin position="1"/>
        <end position="89"/>
    </location>
</feature>
<evidence type="ECO:0000256" key="1">
    <source>
        <dbReference type="SAM" id="MobiDB-lite"/>
    </source>
</evidence>
<dbReference type="InterPro" id="IPR000095">
    <property type="entry name" value="CRIB_dom"/>
</dbReference>
<feature type="compositionally biased region" description="Basic and acidic residues" evidence="1">
    <location>
        <begin position="19"/>
        <end position="39"/>
    </location>
</feature>
<feature type="region of interest" description="Disordered" evidence="1">
    <location>
        <begin position="423"/>
        <end position="455"/>
    </location>
</feature>
<dbReference type="EMBL" id="JAUCMV010000002">
    <property type="protein sequence ID" value="KAK0417858.1"/>
    <property type="molecule type" value="Genomic_DNA"/>
</dbReference>